<reference evidence="1" key="1">
    <citation type="journal article" date="2014" name="Front. Microbiol.">
        <title>High frequency of phylogenetically diverse reductive dehalogenase-homologous genes in deep subseafloor sedimentary metagenomes.</title>
        <authorList>
            <person name="Kawai M."/>
            <person name="Futagami T."/>
            <person name="Toyoda A."/>
            <person name="Takaki Y."/>
            <person name="Nishi S."/>
            <person name="Hori S."/>
            <person name="Arai W."/>
            <person name="Tsubouchi T."/>
            <person name="Morono Y."/>
            <person name="Uchiyama I."/>
            <person name="Ito T."/>
            <person name="Fujiyama A."/>
            <person name="Inagaki F."/>
            <person name="Takami H."/>
        </authorList>
    </citation>
    <scope>NUCLEOTIDE SEQUENCE</scope>
    <source>
        <strain evidence="1">Expedition CK06-06</strain>
    </source>
</reference>
<protein>
    <submittedName>
        <fullName evidence="1">Uncharacterized protein</fullName>
    </submittedName>
</protein>
<proteinExistence type="predicted"/>
<accession>X1LUR3</accession>
<dbReference type="AlphaFoldDB" id="X1LUR3"/>
<gene>
    <name evidence="1" type="ORF">S06H3_35421</name>
</gene>
<name>X1LUR3_9ZZZZ</name>
<sequence>MGNHLAYVHTASPYQFQCCCIVRWATGVGGSERYIVTPEKVIYRDWNGNAKLCWGEEENSASTLH</sequence>
<evidence type="ECO:0000313" key="1">
    <source>
        <dbReference type="EMBL" id="GAI22838.1"/>
    </source>
</evidence>
<comment type="caution">
    <text evidence="1">The sequence shown here is derived from an EMBL/GenBank/DDBJ whole genome shotgun (WGS) entry which is preliminary data.</text>
</comment>
<organism evidence="1">
    <name type="scientific">marine sediment metagenome</name>
    <dbReference type="NCBI Taxonomy" id="412755"/>
    <lineage>
        <taxon>unclassified sequences</taxon>
        <taxon>metagenomes</taxon>
        <taxon>ecological metagenomes</taxon>
    </lineage>
</organism>
<dbReference type="EMBL" id="BARV01021367">
    <property type="protein sequence ID" value="GAI22838.1"/>
    <property type="molecule type" value="Genomic_DNA"/>
</dbReference>